<evidence type="ECO:0000313" key="2">
    <source>
        <dbReference type="Proteomes" id="UP001314170"/>
    </source>
</evidence>
<organism evidence="1 2">
    <name type="scientific">Dovyalis caffra</name>
    <dbReference type="NCBI Taxonomy" id="77055"/>
    <lineage>
        <taxon>Eukaryota</taxon>
        <taxon>Viridiplantae</taxon>
        <taxon>Streptophyta</taxon>
        <taxon>Embryophyta</taxon>
        <taxon>Tracheophyta</taxon>
        <taxon>Spermatophyta</taxon>
        <taxon>Magnoliopsida</taxon>
        <taxon>eudicotyledons</taxon>
        <taxon>Gunneridae</taxon>
        <taxon>Pentapetalae</taxon>
        <taxon>rosids</taxon>
        <taxon>fabids</taxon>
        <taxon>Malpighiales</taxon>
        <taxon>Salicaceae</taxon>
        <taxon>Flacourtieae</taxon>
        <taxon>Dovyalis</taxon>
    </lineage>
</organism>
<name>A0AAV1SLV9_9ROSI</name>
<protein>
    <submittedName>
        <fullName evidence="1">Uncharacterized protein</fullName>
    </submittedName>
</protein>
<reference evidence="1 2" key="1">
    <citation type="submission" date="2024-01" db="EMBL/GenBank/DDBJ databases">
        <authorList>
            <person name="Waweru B."/>
        </authorList>
    </citation>
    <scope>NUCLEOTIDE SEQUENCE [LARGE SCALE GENOMIC DNA]</scope>
</reference>
<dbReference type="Proteomes" id="UP001314170">
    <property type="component" value="Unassembled WGS sequence"/>
</dbReference>
<dbReference type="EMBL" id="CAWUPB010001194">
    <property type="protein sequence ID" value="CAK7352228.1"/>
    <property type="molecule type" value="Genomic_DNA"/>
</dbReference>
<evidence type="ECO:0000313" key="1">
    <source>
        <dbReference type="EMBL" id="CAK7352228.1"/>
    </source>
</evidence>
<dbReference type="AlphaFoldDB" id="A0AAV1SLV9"/>
<keyword evidence="2" id="KW-1185">Reference proteome</keyword>
<comment type="caution">
    <text evidence="1">The sequence shown here is derived from an EMBL/GenBank/DDBJ whole genome shotgun (WGS) entry which is preliminary data.</text>
</comment>
<proteinExistence type="predicted"/>
<accession>A0AAV1SLV9</accession>
<gene>
    <name evidence="1" type="ORF">DCAF_LOCUS24117</name>
</gene>
<dbReference type="PROSITE" id="PS51257">
    <property type="entry name" value="PROKAR_LIPOPROTEIN"/>
    <property type="match status" value="1"/>
</dbReference>
<sequence>MGEIEGRPLPRELQGNYIILSSAFYFGGSCLLALNSAANRVLRLPLSSTSGVVRVRASFSPVVALVLSTPSAGHVRRLHSGKPTRSFGPPSPPPSCRRTIMLGAGWAIAPPISLASVRRLAFPCDLPGLDRSRLCLVPRSRCKSRWPSSIWAVLLSRLRLGPSSLLPLALVPARALWVGSCRLASFLARKAQLALV</sequence>